<evidence type="ECO:0000256" key="1">
    <source>
        <dbReference type="ARBA" id="ARBA00007039"/>
    </source>
</evidence>
<dbReference type="PANTHER" id="PTHR10381">
    <property type="entry name" value="ATP-DEPENDENT CLP PROTEASE PROTEOLYTIC SUBUNIT"/>
    <property type="match status" value="1"/>
</dbReference>
<dbReference type="CDD" id="cd07017">
    <property type="entry name" value="S14_ClpP_2"/>
    <property type="match status" value="1"/>
</dbReference>
<dbReference type="Pfam" id="PF00574">
    <property type="entry name" value="CLP_protease"/>
    <property type="match status" value="1"/>
</dbReference>
<evidence type="ECO:0000313" key="4">
    <source>
        <dbReference type="EMBL" id="CAB4127301.1"/>
    </source>
</evidence>
<sequence length="201" mass="21869">MKKPVAPSSLDIHAAIMDFSVDYSTRTIYLFGDIDFDSSMNVVVALSIMDREEGPITLMLNTAGGHVESGYAIYDAIKMCQNHVTMVGLGSVMSMGAIIMQACDRRLMAPNARFMIHTGHADGGGALDSDKLISMGLEIQAMREQFVDILAERSGRSKRKVKTLLLKETYLSAKEACAMGFADGILAAPVKNELETELVEQ</sequence>
<dbReference type="Gene3D" id="3.90.226.10">
    <property type="entry name" value="2-enoyl-CoA Hydratase, Chain A, domain 1"/>
    <property type="match status" value="1"/>
</dbReference>
<keyword evidence="2" id="KW-0963">Cytoplasm</keyword>
<comment type="similarity">
    <text evidence="1">Belongs to the peptidase S14 family.</text>
</comment>
<protein>
    <submittedName>
        <fullName evidence="4">ClpP Protease subunit of ATP-dependent Clp proteases</fullName>
    </submittedName>
</protein>
<name>A0A6J5KZ12_9CAUD</name>
<dbReference type="EMBL" id="LR796209">
    <property type="protein sequence ID" value="CAB4127301.1"/>
    <property type="molecule type" value="Genomic_DNA"/>
</dbReference>
<dbReference type="SUPFAM" id="SSF52096">
    <property type="entry name" value="ClpP/crotonase"/>
    <property type="match status" value="1"/>
</dbReference>
<accession>A0A6J5KZ12</accession>
<dbReference type="InterPro" id="IPR029045">
    <property type="entry name" value="ClpP/crotonase-like_dom_sf"/>
</dbReference>
<dbReference type="GO" id="GO:0004176">
    <property type="term" value="F:ATP-dependent peptidase activity"/>
    <property type="evidence" value="ECO:0007669"/>
    <property type="project" value="InterPro"/>
</dbReference>
<evidence type="ECO:0000256" key="2">
    <source>
        <dbReference type="ARBA" id="ARBA00022490"/>
    </source>
</evidence>
<dbReference type="PRINTS" id="PR00127">
    <property type="entry name" value="CLPPROTEASEP"/>
</dbReference>
<dbReference type="PANTHER" id="PTHR10381:SF70">
    <property type="entry name" value="ATP-DEPENDENT CLP PROTEASE PROTEOLYTIC SUBUNIT"/>
    <property type="match status" value="1"/>
</dbReference>
<dbReference type="InterPro" id="IPR001907">
    <property type="entry name" value="ClpP"/>
</dbReference>
<dbReference type="InterPro" id="IPR023562">
    <property type="entry name" value="ClpP/TepA"/>
</dbReference>
<dbReference type="GO" id="GO:0004252">
    <property type="term" value="F:serine-type endopeptidase activity"/>
    <property type="evidence" value="ECO:0007669"/>
    <property type="project" value="InterPro"/>
</dbReference>
<organism evidence="4">
    <name type="scientific">uncultured Caudovirales phage</name>
    <dbReference type="NCBI Taxonomy" id="2100421"/>
    <lineage>
        <taxon>Viruses</taxon>
        <taxon>Duplodnaviria</taxon>
        <taxon>Heunggongvirae</taxon>
        <taxon>Uroviricota</taxon>
        <taxon>Caudoviricetes</taxon>
        <taxon>Peduoviridae</taxon>
        <taxon>Maltschvirus</taxon>
        <taxon>Maltschvirus maltsch</taxon>
    </lineage>
</organism>
<keyword evidence="4" id="KW-0645">Protease</keyword>
<proteinExistence type="inferred from homology"/>
<reference evidence="4" key="1">
    <citation type="submission" date="2020-04" db="EMBL/GenBank/DDBJ databases">
        <authorList>
            <person name="Chiriac C."/>
            <person name="Salcher M."/>
            <person name="Ghai R."/>
            <person name="Kavagutti S V."/>
        </authorList>
    </citation>
    <scope>NUCLEOTIDE SEQUENCE</scope>
</reference>
<dbReference type="GO" id="GO:0051117">
    <property type="term" value="F:ATPase binding"/>
    <property type="evidence" value="ECO:0007669"/>
    <property type="project" value="TreeGrafter"/>
</dbReference>
<keyword evidence="3" id="KW-0378">Hydrolase</keyword>
<dbReference type="GO" id="GO:0006515">
    <property type="term" value="P:protein quality control for misfolded or incompletely synthesized proteins"/>
    <property type="evidence" value="ECO:0007669"/>
    <property type="project" value="TreeGrafter"/>
</dbReference>
<gene>
    <name evidence="4" type="ORF">UFOVP75_128</name>
</gene>
<dbReference type="GO" id="GO:0009368">
    <property type="term" value="C:endopeptidase Clp complex"/>
    <property type="evidence" value="ECO:0007669"/>
    <property type="project" value="TreeGrafter"/>
</dbReference>
<evidence type="ECO:0000256" key="3">
    <source>
        <dbReference type="ARBA" id="ARBA00022801"/>
    </source>
</evidence>